<reference evidence="2 3" key="1">
    <citation type="submission" date="2017-07" db="EMBL/GenBank/DDBJ databases">
        <title>Isolation and whole genome analysis of endospore-forming bacteria from heroin.</title>
        <authorList>
            <person name="Kalinowski J."/>
            <person name="Ahrens B."/>
            <person name="Al-Dilaimi A."/>
            <person name="Winkler A."/>
            <person name="Wibberg D."/>
            <person name="Schleenbecker U."/>
            <person name="Ruckert C."/>
            <person name="Wolfel R."/>
            <person name="Grass G."/>
        </authorList>
    </citation>
    <scope>NUCLEOTIDE SEQUENCE [LARGE SCALE GENOMIC DNA]</scope>
    <source>
        <strain evidence="2 3">7509</strain>
    </source>
</reference>
<evidence type="ECO:0000313" key="2">
    <source>
        <dbReference type="EMBL" id="PAE07366.1"/>
    </source>
</evidence>
<dbReference type="AlphaFoldDB" id="A0A268HBV8"/>
<evidence type="ECO:0000256" key="1">
    <source>
        <dbReference type="SAM" id="MobiDB-lite"/>
    </source>
</evidence>
<gene>
    <name evidence="2" type="ORF">CHI12_11825</name>
</gene>
<dbReference type="Proteomes" id="UP000216475">
    <property type="component" value="Unassembled WGS sequence"/>
</dbReference>
<protein>
    <submittedName>
        <fullName evidence="2">Uncharacterized protein</fullName>
    </submittedName>
</protein>
<evidence type="ECO:0000313" key="3">
    <source>
        <dbReference type="Proteomes" id="UP000216475"/>
    </source>
</evidence>
<organism evidence="2 3">
    <name type="scientific">Terribacillus saccharophilus</name>
    <dbReference type="NCBI Taxonomy" id="361277"/>
    <lineage>
        <taxon>Bacteria</taxon>
        <taxon>Bacillati</taxon>
        <taxon>Bacillota</taxon>
        <taxon>Bacilli</taxon>
        <taxon>Bacillales</taxon>
        <taxon>Bacillaceae</taxon>
        <taxon>Terribacillus</taxon>
    </lineage>
</organism>
<comment type="caution">
    <text evidence="2">The sequence shown here is derived from an EMBL/GenBank/DDBJ whole genome shotgun (WGS) entry which is preliminary data.</text>
</comment>
<proteinExistence type="predicted"/>
<feature type="region of interest" description="Disordered" evidence="1">
    <location>
        <begin position="37"/>
        <end position="61"/>
    </location>
</feature>
<dbReference type="EMBL" id="NPBH01000053">
    <property type="protein sequence ID" value="PAE07366.1"/>
    <property type="molecule type" value="Genomic_DNA"/>
</dbReference>
<sequence length="61" mass="7494">MEQLLYFLIGFLLWPFLEKCRDELFSYILDRVKKKLSAKSKISKKRKKKHKSKKRKHNKGR</sequence>
<accession>A0A268HBV8</accession>
<name>A0A268HBV8_9BACI</name>